<proteinExistence type="predicted"/>
<evidence type="ECO:0000313" key="3">
    <source>
        <dbReference type="Proteomes" id="UP000237662"/>
    </source>
</evidence>
<evidence type="ECO:0000313" key="2">
    <source>
        <dbReference type="EMBL" id="PPK88883.1"/>
    </source>
</evidence>
<gene>
    <name evidence="2" type="ORF">CLV84_1857</name>
</gene>
<accession>A0A2S6IBK1</accession>
<dbReference type="Proteomes" id="UP000237662">
    <property type="component" value="Unassembled WGS sequence"/>
</dbReference>
<name>A0A2S6IBK1_9BACT</name>
<dbReference type="InterPro" id="IPR036909">
    <property type="entry name" value="Cyt_c-like_dom_sf"/>
</dbReference>
<feature type="chain" id="PRO_5015522671" description="Sulfite dehydrogenase (Cytochrome) subunit SorB" evidence="1">
    <location>
        <begin position="21"/>
        <end position="137"/>
    </location>
</feature>
<dbReference type="RefSeq" id="WP_104419411.1">
    <property type="nucleotide sequence ID" value="NZ_PTJC01000005.1"/>
</dbReference>
<dbReference type="Gene3D" id="1.10.760.10">
    <property type="entry name" value="Cytochrome c-like domain"/>
    <property type="match status" value="1"/>
</dbReference>
<dbReference type="OrthoDB" id="9805828at2"/>
<organism evidence="2 3">
    <name type="scientific">Neolewinella xylanilytica</name>
    <dbReference type="NCBI Taxonomy" id="1514080"/>
    <lineage>
        <taxon>Bacteria</taxon>
        <taxon>Pseudomonadati</taxon>
        <taxon>Bacteroidota</taxon>
        <taxon>Saprospiria</taxon>
        <taxon>Saprospirales</taxon>
        <taxon>Lewinellaceae</taxon>
        <taxon>Neolewinella</taxon>
    </lineage>
</organism>
<reference evidence="2 3" key="1">
    <citation type="submission" date="2018-02" db="EMBL/GenBank/DDBJ databases">
        <title>Genomic Encyclopedia of Archaeal and Bacterial Type Strains, Phase II (KMG-II): from individual species to whole genera.</title>
        <authorList>
            <person name="Goeker M."/>
        </authorList>
    </citation>
    <scope>NUCLEOTIDE SEQUENCE [LARGE SCALE GENOMIC DNA]</scope>
    <source>
        <strain evidence="2 3">DSM 29526</strain>
    </source>
</reference>
<feature type="signal peptide" evidence="1">
    <location>
        <begin position="1"/>
        <end position="20"/>
    </location>
</feature>
<comment type="caution">
    <text evidence="2">The sequence shown here is derived from an EMBL/GenBank/DDBJ whole genome shotgun (WGS) entry which is preliminary data.</text>
</comment>
<keyword evidence="1" id="KW-0732">Signal</keyword>
<evidence type="ECO:0008006" key="4">
    <source>
        <dbReference type="Google" id="ProtNLM"/>
    </source>
</evidence>
<evidence type="ECO:0000256" key="1">
    <source>
        <dbReference type="SAM" id="SignalP"/>
    </source>
</evidence>
<sequence>MGFRARAIGILGLLTMAALAVTRCTDEDTGPQPTEAKASRIVDGLDMDTGLIAEGEYLLVKGNCLACHSAKLVTQNRATREGWSQMIDWMQEKQGLWDLGPQREPILDYLATYYAPDESGRRPPLENIEWYKLDADE</sequence>
<dbReference type="AlphaFoldDB" id="A0A2S6IBK1"/>
<protein>
    <recommendedName>
        <fullName evidence="4">Sulfite dehydrogenase (Cytochrome) subunit SorB</fullName>
    </recommendedName>
</protein>
<dbReference type="GO" id="GO:0020037">
    <property type="term" value="F:heme binding"/>
    <property type="evidence" value="ECO:0007669"/>
    <property type="project" value="InterPro"/>
</dbReference>
<dbReference type="SUPFAM" id="SSF46626">
    <property type="entry name" value="Cytochrome c"/>
    <property type="match status" value="1"/>
</dbReference>
<keyword evidence="3" id="KW-1185">Reference proteome</keyword>
<dbReference type="GO" id="GO:0009055">
    <property type="term" value="F:electron transfer activity"/>
    <property type="evidence" value="ECO:0007669"/>
    <property type="project" value="InterPro"/>
</dbReference>
<dbReference type="EMBL" id="PTJC01000005">
    <property type="protein sequence ID" value="PPK88883.1"/>
    <property type="molecule type" value="Genomic_DNA"/>
</dbReference>